<keyword evidence="3" id="KW-1185">Reference proteome</keyword>
<dbReference type="EMBL" id="BSDI01000072">
    <property type="protein sequence ID" value="GLI02917.1"/>
    <property type="molecule type" value="Genomic_DNA"/>
</dbReference>
<proteinExistence type="predicted"/>
<feature type="compositionally biased region" description="Low complexity" evidence="1">
    <location>
        <begin position="262"/>
        <end position="271"/>
    </location>
</feature>
<evidence type="ECO:0000313" key="2">
    <source>
        <dbReference type="EMBL" id="GLI02917.1"/>
    </source>
</evidence>
<feature type="compositionally biased region" description="Pro residues" evidence="1">
    <location>
        <begin position="289"/>
        <end position="298"/>
    </location>
</feature>
<dbReference type="Gene3D" id="1.25.40.20">
    <property type="entry name" value="Ankyrin repeat-containing domain"/>
    <property type="match status" value="1"/>
</dbReference>
<organism evidence="2 3">
    <name type="scientific">Phytohabitans aurantiacus</name>
    <dbReference type="NCBI Taxonomy" id="3016789"/>
    <lineage>
        <taxon>Bacteria</taxon>
        <taxon>Bacillati</taxon>
        <taxon>Actinomycetota</taxon>
        <taxon>Actinomycetes</taxon>
        <taxon>Micromonosporales</taxon>
        <taxon>Micromonosporaceae</taxon>
    </lineage>
</organism>
<protein>
    <recommendedName>
        <fullName evidence="4">Ankyrin repeat domain-containing protein</fullName>
    </recommendedName>
</protein>
<accession>A0ABQ5R9U3</accession>
<dbReference type="SUPFAM" id="SSF48403">
    <property type="entry name" value="Ankyrin repeat"/>
    <property type="match status" value="1"/>
</dbReference>
<reference evidence="2" key="1">
    <citation type="submission" date="2022-12" db="EMBL/GenBank/DDBJ databases">
        <title>New Phytohabitans aurantiacus sp. RD004123 nov., an actinomycete isolated from soil.</title>
        <authorList>
            <person name="Triningsih D.W."/>
            <person name="Harunari E."/>
            <person name="Igarashi Y."/>
        </authorList>
    </citation>
    <scope>NUCLEOTIDE SEQUENCE</scope>
    <source>
        <strain evidence="2">RD004123</strain>
    </source>
</reference>
<evidence type="ECO:0000256" key="1">
    <source>
        <dbReference type="SAM" id="MobiDB-lite"/>
    </source>
</evidence>
<evidence type="ECO:0008006" key="4">
    <source>
        <dbReference type="Google" id="ProtNLM"/>
    </source>
</evidence>
<name>A0ABQ5R9U3_9ACTN</name>
<sequence>MGDWDGVRLWGGGDVAQVREQLAAGSDPCELLGGGYQTMLHSAVGFASPDVVEAMAGAARTLDLLVDGRSALWVAVYEGRHDNARVLAAAGADPWLAMMAGWSPGRLSLAGSESDLFSGRPADARLTRPEAESVATALSLRVTLTEFYMEGTGLPCVAGIDTAEAIRRLDGTSMSERELPAHYGATWMRTRTSTPTSKTRTTGAGSTTPATAMVICTSVARPCGGTVSIWPPTRTPTHRCVHESVHVGFLLVVGCPCPSPAGRGRPPAGIDGIERPNGGSREGEGVAPLAPPVYPRKPLPTGDNQ</sequence>
<dbReference type="InterPro" id="IPR036770">
    <property type="entry name" value="Ankyrin_rpt-contain_sf"/>
</dbReference>
<feature type="region of interest" description="Disordered" evidence="1">
    <location>
        <begin position="262"/>
        <end position="305"/>
    </location>
</feature>
<comment type="caution">
    <text evidence="2">The sequence shown here is derived from an EMBL/GenBank/DDBJ whole genome shotgun (WGS) entry which is preliminary data.</text>
</comment>
<gene>
    <name evidence="2" type="ORF">Pa4123_81950</name>
</gene>
<dbReference type="Proteomes" id="UP001144280">
    <property type="component" value="Unassembled WGS sequence"/>
</dbReference>
<evidence type="ECO:0000313" key="3">
    <source>
        <dbReference type="Proteomes" id="UP001144280"/>
    </source>
</evidence>